<dbReference type="EMBL" id="JAHHIF010000040">
    <property type="protein sequence ID" value="MBW4547386.1"/>
    <property type="molecule type" value="Genomic_DNA"/>
</dbReference>
<dbReference type="Gene3D" id="2.20.28.10">
    <property type="match status" value="1"/>
</dbReference>
<evidence type="ECO:0000256" key="1">
    <source>
        <dbReference type="ARBA" id="ARBA00022448"/>
    </source>
</evidence>
<dbReference type="AlphaFoldDB" id="A0A951PPH7"/>
<protein>
    <recommendedName>
        <fullName evidence="5">Rubredoxin</fullName>
    </recommendedName>
</protein>
<name>A0A951PPH7_9CYAN</name>
<evidence type="ECO:0000256" key="2">
    <source>
        <dbReference type="ARBA" id="ARBA00022723"/>
    </source>
</evidence>
<dbReference type="InterPro" id="IPR018527">
    <property type="entry name" value="Rubredoxin_Fe_BS"/>
</dbReference>
<dbReference type="InterPro" id="IPR024935">
    <property type="entry name" value="Rubredoxin_dom"/>
</dbReference>
<gene>
    <name evidence="8" type="ORF">KME25_23540</name>
</gene>
<dbReference type="PROSITE" id="PS50903">
    <property type="entry name" value="RUBREDOXIN_LIKE"/>
    <property type="match status" value="1"/>
</dbReference>
<dbReference type="GO" id="GO:0043448">
    <property type="term" value="P:alkane catabolic process"/>
    <property type="evidence" value="ECO:0007669"/>
    <property type="project" value="TreeGrafter"/>
</dbReference>
<dbReference type="FunFam" id="2.20.28.10:FF:000001">
    <property type="entry name" value="Rubredoxin"/>
    <property type="match status" value="1"/>
</dbReference>
<evidence type="ECO:0000256" key="5">
    <source>
        <dbReference type="RuleBase" id="RU003820"/>
    </source>
</evidence>
<evidence type="ECO:0000313" key="9">
    <source>
        <dbReference type="Proteomes" id="UP000753908"/>
    </source>
</evidence>
<dbReference type="SUPFAM" id="SSF57802">
    <property type="entry name" value="Rubredoxin-like"/>
    <property type="match status" value="1"/>
</dbReference>
<dbReference type="PANTHER" id="PTHR47627:SF1">
    <property type="entry name" value="RUBREDOXIN-1-RELATED"/>
    <property type="match status" value="1"/>
</dbReference>
<reference evidence="8" key="2">
    <citation type="journal article" date="2022" name="Microbiol. Resour. Announc.">
        <title>Metagenome Sequencing to Explore Phylogenomics of Terrestrial Cyanobacteria.</title>
        <authorList>
            <person name="Ward R.D."/>
            <person name="Stajich J.E."/>
            <person name="Johansen J.R."/>
            <person name="Huntemann M."/>
            <person name="Clum A."/>
            <person name="Foster B."/>
            <person name="Foster B."/>
            <person name="Roux S."/>
            <person name="Palaniappan K."/>
            <person name="Varghese N."/>
            <person name="Mukherjee S."/>
            <person name="Reddy T.B.K."/>
            <person name="Daum C."/>
            <person name="Copeland A."/>
            <person name="Chen I.A."/>
            <person name="Ivanova N.N."/>
            <person name="Kyrpides N.C."/>
            <person name="Shapiro N."/>
            <person name="Eloe-Fadrosh E.A."/>
            <person name="Pietrasiak N."/>
        </authorList>
    </citation>
    <scope>NUCLEOTIDE SEQUENCE</scope>
    <source>
        <strain evidence="8">CPER-KK1</strain>
    </source>
</reference>
<keyword evidence="2 5" id="KW-0479">Metal-binding</keyword>
<keyword evidence="3 5" id="KW-0249">Electron transport</keyword>
<dbReference type="Proteomes" id="UP000753908">
    <property type="component" value="Unassembled WGS sequence"/>
</dbReference>
<comment type="caution">
    <text evidence="8">The sequence shown here is derived from an EMBL/GenBank/DDBJ whole genome shotgun (WGS) entry which is preliminary data.</text>
</comment>
<feature type="transmembrane region" description="Helical" evidence="6">
    <location>
        <begin position="95"/>
        <end position="114"/>
    </location>
</feature>
<sequence length="115" mass="12546">MSEQAKEQTLAEQAPAQYECRACGYVYEPSKGDSTRDIPAGTPFEELPSDWRCPVCGVRTSQFENVGSIGTPSGFQENLSYGFGVNRLTPGQKNILIFGALALGVIFFLSLYGLR</sequence>
<evidence type="ECO:0000256" key="6">
    <source>
        <dbReference type="SAM" id="Phobius"/>
    </source>
</evidence>
<dbReference type="PANTHER" id="PTHR47627">
    <property type="entry name" value="RUBREDOXIN"/>
    <property type="match status" value="1"/>
</dbReference>
<evidence type="ECO:0000259" key="7">
    <source>
        <dbReference type="PROSITE" id="PS50903"/>
    </source>
</evidence>
<organism evidence="8 9">
    <name type="scientific">Symplocastrum torsivum CPER-KK1</name>
    <dbReference type="NCBI Taxonomy" id="450513"/>
    <lineage>
        <taxon>Bacteria</taxon>
        <taxon>Bacillati</taxon>
        <taxon>Cyanobacteriota</taxon>
        <taxon>Cyanophyceae</taxon>
        <taxon>Oscillatoriophycideae</taxon>
        <taxon>Oscillatoriales</taxon>
        <taxon>Microcoleaceae</taxon>
        <taxon>Symplocastrum</taxon>
    </lineage>
</organism>
<feature type="domain" description="Rubredoxin-like" evidence="7">
    <location>
        <begin position="15"/>
        <end position="66"/>
    </location>
</feature>
<accession>A0A951PPH7</accession>
<dbReference type="InterPro" id="IPR050526">
    <property type="entry name" value="Rubredoxin_ET"/>
</dbReference>
<evidence type="ECO:0000313" key="8">
    <source>
        <dbReference type="EMBL" id="MBW4547386.1"/>
    </source>
</evidence>
<dbReference type="GO" id="GO:0009055">
    <property type="term" value="F:electron transfer activity"/>
    <property type="evidence" value="ECO:0007669"/>
    <property type="project" value="TreeGrafter"/>
</dbReference>
<dbReference type="PRINTS" id="PR00163">
    <property type="entry name" value="RUBREDOXIN"/>
</dbReference>
<keyword evidence="4 5" id="KW-0408">Iron</keyword>
<dbReference type="PROSITE" id="PS00202">
    <property type="entry name" value="RUBREDOXIN"/>
    <property type="match status" value="1"/>
</dbReference>
<keyword evidence="6" id="KW-0812">Transmembrane</keyword>
<evidence type="ECO:0000256" key="4">
    <source>
        <dbReference type="ARBA" id="ARBA00023004"/>
    </source>
</evidence>
<dbReference type="CDD" id="cd00730">
    <property type="entry name" value="rubredoxin"/>
    <property type="match status" value="1"/>
</dbReference>
<keyword evidence="6" id="KW-1133">Transmembrane helix</keyword>
<keyword evidence="6" id="KW-0472">Membrane</keyword>
<comment type="cofactor">
    <cofactor evidence="5">
        <name>Fe(3+)</name>
        <dbReference type="ChEBI" id="CHEBI:29034"/>
    </cofactor>
</comment>
<evidence type="ECO:0000256" key="3">
    <source>
        <dbReference type="ARBA" id="ARBA00022982"/>
    </source>
</evidence>
<comment type="similarity">
    <text evidence="5">Belongs to the rubredoxin family.</text>
</comment>
<dbReference type="InterPro" id="IPR024934">
    <property type="entry name" value="Rubredoxin-like_dom"/>
</dbReference>
<dbReference type="Pfam" id="PF00301">
    <property type="entry name" value="Rubredoxin"/>
    <property type="match status" value="1"/>
</dbReference>
<keyword evidence="1" id="KW-0813">Transport</keyword>
<proteinExistence type="inferred from homology"/>
<dbReference type="GO" id="GO:0005506">
    <property type="term" value="F:iron ion binding"/>
    <property type="evidence" value="ECO:0007669"/>
    <property type="project" value="UniProtKB-UniRule"/>
</dbReference>
<reference evidence="8" key="1">
    <citation type="submission" date="2021-05" db="EMBL/GenBank/DDBJ databases">
        <authorList>
            <person name="Pietrasiak N."/>
            <person name="Ward R."/>
            <person name="Stajich J.E."/>
            <person name="Kurbessoian T."/>
        </authorList>
    </citation>
    <scope>NUCLEOTIDE SEQUENCE</scope>
    <source>
        <strain evidence="8">CPER-KK1</strain>
    </source>
</reference>